<protein>
    <submittedName>
        <fullName evidence="1">Uncharacterized protein</fullName>
    </submittedName>
</protein>
<accession>A0A7W4W6T4</accession>
<gene>
    <name evidence="1" type="ORF">FHR99_002822</name>
</gene>
<keyword evidence="2" id="KW-1185">Reference proteome</keyword>
<proteinExistence type="predicted"/>
<dbReference type="EMBL" id="JACHWY010000003">
    <property type="protein sequence ID" value="MBB3048548.1"/>
    <property type="molecule type" value="Genomic_DNA"/>
</dbReference>
<dbReference type="AlphaFoldDB" id="A0A7W4W6T4"/>
<dbReference type="Proteomes" id="UP000537130">
    <property type="component" value="Unassembled WGS sequence"/>
</dbReference>
<comment type="caution">
    <text evidence="1">The sequence shown here is derived from an EMBL/GenBank/DDBJ whole genome shotgun (WGS) entry which is preliminary data.</text>
</comment>
<evidence type="ECO:0000313" key="2">
    <source>
        <dbReference type="Proteomes" id="UP000537130"/>
    </source>
</evidence>
<name>A0A7W4W6T4_9GAMM</name>
<sequence length="82" mass="9390">MRTPIKIVQLQEYRETSRQEVIDEISTEAFILVRDAAREHGLPIKKVLVEHMRDIATILNSVDGPEALAEILNSISRQIKHD</sequence>
<reference evidence="1 2" key="1">
    <citation type="submission" date="2020-08" db="EMBL/GenBank/DDBJ databases">
        <title>Genomic Encyclopedia of Type Strains, Phase III (KMG-III): the genomes of soil and plant-associated and newly described type strains.</title>
        <authorList>
            <person name="Whitman W."/>
        </authorList>
    </citation>
    <scope>NUCLEOTIDE SEQUENCE [LARGE SCALE GENOMIC DNA]</scope>
    <source>
        <strain evidence="1 2">CECT 8654</strain>
    </source>
</reference>
<dbReference type="RefSeq" id="WP_183411329.1">
    <property type="nucleotide sequence ID" value="NZ_JACHWY010000003.1"/>
</dbReference>
<evidence type="ECO:0000313" key="1">
    <source>
        <dbReference type="EMBL" id="MBB3048548.1"/>
    </source>
</evidence>
<organism evidence="1 2">
    <name type="scientific">Litorivivens lipolytica</name>
    <dbReference type="NCBI Taxonomy" id="1524264"/>
    <lineage>
        <taxon>Bacteria</taxon>
        <taxon>Pseudomonadati</taxon>
        <taxon>Pseudomonadota</taxon>
        <taxon>Gammaproteobacteria</taxon>
        <taxon>Litorivivens</taxon>
    </lineage>
</organism>